<feature type="domain" description="Secretion system C-terminal sorting" evidence="2">
    <location>
        <begin position="161"/>
        <end position="233"/>
    </location>
</feature>
<evidence type="ECO:0000313" key="6">
    <source>
        <dbReference type="Proteomes" id="UP001390963"/>
    </source>
</evidence>
<dbReference type="NCBIfam" id="TIGR04183">
    <property type="entry name" value="Por_Secre_tail"/>
    <property type="match status" value="1"/>
</dbReference>
<dbReference type="InterPro" id="IPR026444">
    <property type="entry name" value="Secre_tail"/>
</dbReference>
<name>A0AB35YNL3_9FLAO</name>
<dbReference type="Pfam" id="PF18962">
    <property type="entry name" value="Por_Secre_tail"/>
    <property type="match status" value="1"/>
</dbReference>
<evidence type="ECO:0000259" key="2">
    <source>
        <dbReference type="Pfam" id="PF18962"/>
    </source>
</evidence>
<dbReference type="AlphaFoldDB" id="A0AB35YNL3"/>
<dbReference type="RefSeq" id="WP_342686916.1">
    <property type="nucleotide sequence ID" value="NZ_JAZBJM010000002.1"/>
</dbReference>
<organism evidence="3 5">
    <name type="scientific">Aequorivita flava</name>
    <dbReference type="NCBI Taxonomy" id="3114371"/>
    <lineage>
        <taxon>Bacteria</taxon>
        <taxon>Pseudomonadati</taxon>
        <taxon>Bacteroidota</taxon>
        <taxon>Flavobacteriia</taxon>
        <taxon>Flavobacteriales</taxon>
        <taxon>Flavobacteriaceae</taxon>
        <taxon>Aequorivita</taxon>
    </lineage>
</organism>
<dbReference type="EMBL" id="JBANCF010000002">
    <property type="protein sequence ID" value="MEM0572443.1"/>
    <property type="molecule type" value="Genomic_DNA"/>
</dbReference>
<protein>
    <submittedName>
        <fullName evidence="3">T9SS type A sorting domain-containing protein</fullName>
    </submittedName>
</protein>
<evidence type="ECO:0000256" key="1">
    <source>
        <dbReference type="ARBA" id="ARBA00022729"/>
    </source>
</evidence>
<proteinExistence type="predicted"/>
<reference evidence="3 6" key="1">
    <citation type="submission" date="2024-01" db="EMBL/GenBank/DDBJ databases">
        <title>Aequorivita flavus sp. nov., isolated from deep-sea sediment.</title>
        <authorList>
            <person name="Chen X."/>
        </authorList>
    </citation>
    <scope>NUCLEOTIDE SEQUENCE</scope>
    <source>
        <strain evidence="3">MCCC 1A16923</strain>
        <strain evidence="4 6">MCCC 1A16935</strain>
    </source>
</reference>
<accession>A0AB35YNL3</accession>
<evidence type="ECO:0000313" key="5">
    <source>
        <dbReference type="Proteomes" id="UP001388259"/>
    </source>
</evidence>
<dbReference type="Proteomes" id="UP001388259">
    <property type="component" value="Unassembled WGS sequence"/>
</dbReference>
<evidence type="ECO:0000313" key="4">
    <source>
        <dbReference type="EMBL" id="MEM0572443.1"/>
    </source>
</evidence>
<comment type="caution">
    <text evidence="3">The sequence shown here is derived from an EMBL/GenBank/DDBJ whole genome shotgun (WGS) entry which is preliminary data.</text>
</comment>
<dbReference type="EMBL" id="JAZBJM010000002">
    <property type="protein sequence ID" value="MEM0517750.1"/>
    <property type="molecule type" value="Genomic_DNA"/>
</dbReference>
<keyword evidence="6" id="KW-1185">Reference proteome</keyword>
<keyword evidence="1" id="KW-0732">Signal</keyword>
<evidence type="ECO:0000313" key="3">
    <source>
        <dbReference type="EMBL" id="MEM0517750.1"/>
    </source>
</evidence>
<sequence length="235" mass="26657">MKHIILFLTIPFFQSSFAQDIKLFDNIWNLHNLSIGGNNYIPPSNDEVNFVSLNFFEPDQMETMVCDVLSADVNFTGLDQFNLFNAGSTFDDCQIQANTDFEILYLDNFFEAHLNDDFNYFIEIDGNDEKILTITNSSNDQAIYGDHILSSQDFYSSQFAILPNPAKNELFLTSKYTSGTLTLKIFNIEGKLLSTQTLEVANKTSIDVSSLTSGIYFLNIEDENGNTTTKKFIKQ</sequence>
<dbReference type="Proteomes" id="UP001390963">
    <property type="component" value="Unassembled WGS sequence"/>
</dbReference>
<gene>
    <name evidence="4" type="ORF">VZD24_02845</name>
    <name evidence="3" type="ORF">VZD85_05260</name>
</gene>